<dbReference type="PRINTS" id="PR00078">
    <property type="entry name" value="G3PDHDRGNASE"/>
</dbReference>
<dbReference type="GO" id="GO:0006096">
    <property type="term" value="P:glycolytic process"/>
    <property type="evidence" value="ECO:0007669"/>
    <property type="project" value="UniProtKB-KW"/>
</dbReference>
<dbReference type="Gene3D" id="3.30.360.10">
    <property type="entry name" value="Dihydrodipicolinate Reductase, domain 2"/>
    <property type="match status" value="1"/>
</dbReference>
<keyword evidence="4 12" id="KW-0560">Oxidoreductase</keyword>
<name>A0A9P6KZ90_9MICR</name>
<evidence type="ECO:0000256" key="4">
    <source>
        <dbReference type="ARBA" id="ARBA00023002"/>
    </source>
</evidence>
<keyword evidence="6 12" id="KW-0324">Glycolysis</keyword>
<keyword evidence="9" id="KW-0547">Nucleotide-binding</keyword>
<dbReference type="PIRSF" id="PIRSF000149">
    <property type="entry name" value="GAP_DH"/>
    <property type="match status" value="1"/>
</dbReference>
<evidence type="ECO:0000256" key="1">
    <source>
        <dbReference type="ARBA" id="ARBA00004869"/>
    </source>
</evidence>
<dbReference type="GO" id="GO:0005829">
    <property type="term" value="C:cytosol"/>
    <property type="evidence" value="ECO:0007669"/>
    <property type="project" value="TreeGrafter"/>
</dbReference>
<dbReference type="InterPro" id="IPR020830">
    <property type="entry name" value="GlycerAld_3-P_DH_AS"/>
</dbReference>
<evidence type="ECO:0000256" key="7">
    <source>
        <dbReference type="PIRSR" id="PIRSR000149-1"/>
    </source>
</evidence>
<evidence type="ECO:0000259" key="13">
    <source>
        <dbReference type="SMART" id="SM00846"/>
    </source>
</evidence>
<dbReference type="FunFam" id="3.40.50.720:FF:000001">
    <property type="entry name" value="Glyceraldehyde-3-phosphate dehydrogenase"/>
    <property type="match status" value="1"/>
</dbReference>
<dbReference type="SMART" id="SM00846">
    <property type="entry name" value="Gp_dh_N"/>
    <property type="match status" value="1"/>
</dbReference>
<feature type="binding site" evidence="8">
    <location>
        <position position="228"/>
    </location>
    <ligand>
        <name>D-glyceraldehyde 3-phosphate</name>
        <dbReference type="ChEBI" id="CHEBI:59776"/>
    </ligand>
</feature>
<dbReference type="SUPFAM" id="SSF51735">
    <property type="entry name" value="NAD(P)-binding Rossmann-fold domains"/>
    <property type="match status" value="1"/>
</dbReference>
<dbReference type="FunFam" id="3.30.360.10:FF:000001">
    <property type="entry name" value="Glyceraldehyde-3-phosphate dehydrogenase"/>
    <property type="match status" value="1"/>
</dbReference>
<evidence type="ECO:0000256" key="11">
    <source>
        <dbReference type="RuleBase" id="RU000397"/>
    </source>
</evidence>
<organism evidence="14 15">
    <name type="scientific">Nosema granulosis</name>
    <dbReference type="NCBI Taxonomy" id="83296"/>
    <lineage>
        <taxon>Eukaryota</taxon>
        <taxon>Fungi</taxon>
        <taxon>Fungi incertae sedis</taxon>
        <taxon>Microsporidia</taxon>
        <taxon>Nosematidae</taxon>
        <taxon>Nosema</taxon>
    </lineage>
</organism>
<comment type="caution">
    <text evidence="14">The sequence shown here is derived from an EMBL/GenBank/DDBJ whole genome shotgun (WGS) entry which is preliminary data.</text>
</comment>
<feature type="binding site" evidence="8">
    <location>
        <begin position="205"/>
        <end position="206"/>
    </location>
    <ligand>
        <name>D-glyceraldehyde 3-phosphate</name>
        <dbReference type="ChEBI" id="CHEBI:59776"/>
    </ligand>
</feature>
<evidence type="ECO:0000256" key="10">
    <source>
        <dbReference type="PIRSR" id="PIRSR000149-4"/>
    </source>
</evidence>
<evidence type="ECO:0000313" key="15">
    <source>
        <dbReference type="Proteomes" id="UP000740883"/>
    </source>
</evidence>
<gene>
    <name evidence="14" type="primary">GAPDH</name>
    <name evidence="14" type="ORF">NGRA_1288</name>
</gene>
<dbReference type="GO" id="GO:0006006">
    <property type="term" value="P:glucose metabolic process"/>
    <property type="evidence" value="ECO:0007669"/>
    <property type="project" value="InterPro"/>
</dbReference>
<dbReference type="CDD" id="cd18126">
    <property type="entry name" value="GAPDH_I_C"/>
    <property type="match status" value="1"/>
</dbReference>
<comment type="similarity">
    <text evidence="2 11">Belongs to the glyceraldehyde-3-phosphate dehydrogenase family.</text>
</comment>
<dbReference type="InterPro" id="IPR020829">
    <property type="entry name" value="GlycerAld_3-P_DH_cat"/>
</dbReference>
<accession>A0A9P6KZ90</accession>
<comment type="subunit">
    <text evidence="3 12">Homotetramer.</text>
</comment>
<dbReference type="Gene3D" id="3.40.50.720">
    <property type="entry name" value="NAD(P)-binding Rossmann-like Domain"/>
    <property type="match status" value="1"/>
</dbReference>
<dbReference type="SUPFAM" id="SSF55347">
    <property type="entry name" value="Glyceraldehyde-3-phosphate dehydrogenase-like, C-terminal domain"/>
    <property type="match status" value="1"/>
</dbReference>
<keyword evidence="15" id="KW-1185">Reference proteome</keyword>
<feature type="binding site" evidence="8">
    <location>
        <begin position="145"/>
        <end position="147"/>
    </location>
    <ligand>
        <name>D-glyceraldehyde 3-phosphate</name>
        <dbReference type="ChEBI" id="CHEBI:59776"/>
    </ligand>
</feature>
<dbReference type="OrthoDB" id="1152826at2759"/>
<feature type="domain" description="Glyceraldehyde 3-phosphate dehydrogenase NAD(P) binding" evidence="13">
    <location>
        <begin position="3"/>
        <end position="146"/>
    </location>
</feature>
<dbReference type="Proteomes" id="UP000740883">
    <property type="component" value="Unassembled WGS sequence"/>
</dbReference>
<dbReference type="Pfam" id="PF02800">
    <property type="entry name" value="Gp_dh_C"/>
    <property type="match status" value="1"/>
</dbReference>
<dbReference type="EMBL" id="SBJO01000076">
    <property type="protein sequence ID" value="KAF9763411.1"/>
    <property type="molecule type" value="Genomic_DNA"/>
</dbReference>
<dbReference type="InterPro" id="IPR020828">
    <property type="entry name" value="GlycerAld_3-P_DH_NAD(P)-bd"/>
</dbReference>
<dbReference type="EC" id="1.2.1.12" evidence="12"/>
<dbReference type="PANTHER" id="PTHR10836">
    <property type="entry name" value="GLYCERALDEHYDE 3-PHOSPHATE DEHYDROGENASE"/>
    <property type="match status" value="1"/>
</dbReference>
<dbReference type="InterPro" id="IPR020831">
    <property type="entry name" value="GlycerAld/Erythrose_P_DH"/>
</dbReference>
<evidence type="ECO:0000256" key="12">
    <source>
        <dbReference type="RuleBase" id="RU361160"/>
    </source>
</evidence>
<reference evidence="14 15" key="1">
    <citation type="journal article" date="2020" name="Genome Biol. Evol.">
        <title>Comparative genomics of strictly vertically transmitted, feminizing microsporidia endosymbionts of amphipod crustaceans.</title>
        <authorList>
            <person name="Cormier A."/>
            <person name="Chebbi M.A."/>
            <person name="Giraud I."/>
            <person name="Wattier R."/>
            <person name="Teixeira M."/>
            <person name="Gilbert C."/>
            <person name="Rigaud T."/>
            <person name="Cordaux R."/>
        </authorList>
    </citation>
    <scope>NUCLEOTIDE SEQUENCE [LARGE SCALE GENOMIC DNA]</scope>
    <source>
        <strain evidence="14 15">Ou3-Ou53</strain>
    </source>
</reference>
<dbReference type="AlphaFoldDB" id="A0A9P6KZ90"/>
<dbReference type="NCBIfam" id="TIGR01534">
    <property type="entry name" value="GAPDH-I"/>
    <property type="match status" value="1"/>
</dbReference>
<feature type="binding site" evidence="9">
    <location>
        <position position="33"/>
    </location>
    <ligand>
        <name>NAD(+)</name>
        <dbReference type="ChEBI" id="CHEBI:57540"/>
    </ligand>
</feature>
<evidence type="ECO:0000256" key="5">
    <source>
        <dbReference type="ARBA" id="ARBA00023027"/>
    </source>
</evidence>
<protein>
    <recommendedName>
        <fullName evidence="12">Glyceraldehyde-3-phosphate dehydrogenase</fullName>
        <ecNumber evidence="12">1.2.1.12</ecNumber>
    </recommendedName>
</protein>
<dbReference type="GO" id="GO:0051287">
    <property type="term" value="F:NAD binding"/>
    <property type="evidence" value="ECO:0007669"/>
    <property type="project" value="UniProtKB-UniRule"/>
</dbReference>
<proteinExistence type="inferred from homology"/>
<dbReference type="InterPro" id="IPR036291">
    <property type="entry name" value="NAD(P)-bd_dom_sf"/>
</dbReference>
<evidence type="ECO:0000256" key="8">
    <source>
        <dbReference type="PIRSR" id="PIRSR000149-2"/>
    </source>
</evidence>
<dbReference type="PROSITE" id="PS00071">
    <property type="entry name" value="GAPDH"/>
    <property type="match status" value="1"/>
</dbReference>
<dbReference type="InterPro" id="IPR006424">
    <property type="entry name" value="Glyceraldehyde-3-P_DH_1"/>
</dbReference>
<dbReference type="PANTHER" id="PTHR10836:SF76">
    <property type="entry name" value="GLYCERALDEHYDE-3-PHOSPHATE DEHYDROGENASE-RELATED"/>
    <property type="match status" value="1"/>
</dbReference>
<feature type="binding site" evidence="9">
    <location>
        <position position="307"/>
    </location>
    <ligand>
        <name>NAD(+)</name>
        <dbReference type="ChEBI" id="CHEBI:57540"/>
    </ligand>
</feature>
<dbReference type="Pfam" id="PF00044">
    <property type="entry name" value="Gp_dh_N"/>
    <property type="match status" value="1"/>
</dbReference>
<sequence>MTLKVGINGFGRIGKHIFRILRERGVEVPLINDPFLDTSYVHYLLKYDSTFGKDEHVELQNDKIIYKGKPTVHSDKKDPSEIPWEKYGVEYVIEATGVFKTISACEGHRGVKKVIITAPSTDAPMFVYGVNHTKYNKEKIISNASCTTNCLAPLADIINKHFGIEEGLMTTVHAVTATQKIVDGACKKSKRDGRSGMQNIIPASTGAAKAVGKVLPELNGKLNGMSLRVPVPNVSIVDLSVRTTKSTSLEEIIKVIEEKGNKEIMGVSYDEVVSSDFNKDSRSCIFDAKASMELNKNFFKLLAWYDNEFGYSCRVCDLLEYVSKH</sequence>
<feature type="active site" description="Nucleophile" evidence="7">
    <location>
        <position position="146"/>
    </location>
</feature>
<dbReference type="GO" id="GO:0004365">
    <property type="term" value="F:glyceraldehyde-3-phosphate dehydrogenase (NAD+) (phosphorylating) activity"/>
    <property type="evidence" value="ECO:0007669"/>
    <property type="project" value="UniProtKB-UniRule"/>
</dbReference>
<evidence type="ECO:0000313" key="14">
    <source>
        <dbReference type="EMBL" id="KAF9763411.1"/>
    </source>
</evidence>
<dbReference type="GO" id="GO:0050661">
    <property type="term" value="F:NADP binding"/>
    <property type="evidence" value="ECO:0007669"/>
    <property type="project" value="InterPro"/>
</dbReference>
<feature type="binding site" evidence="9">
    <location>
        <begin position="12"/>
        <end position="13"/>
    </location>
    <ligand>
        <name>NAD(+)</name>
        <dbReference type="ChEBI" id="CHEBI:57540"/>
    </ligand>
</feature>
<evidence type="ECO:0000256" key="3">
    <source>
        <dbReference type="ARBA" id="ARBA00011881"/>
    </source>
</evidence>
<feature type="binding site" evidence="9">
    <location>
        <position position="117"/>
    </location>
    <ligand>
        <name>NAD(+)</name>
        <dbReference type="ChEBI" id="CHEBI:57540"/>
    </ligand>
</feature>
<comment type="catalytic activity">
    <reaction evidence="12">
        <text>D-glyceraldehyde 3-phosphate + phosphate + NAD(+) = (2R)-3-phospho-glyceroyl phosphate + NADH + H(+)</text>
        <dbReference type="Rhea" id="RHEA:10300"/>
        <dbReference type="ChEBI" id="CHEBI:15378"/>
        <dbReference type="ChEBI" id="CHEBI:43474"/>
        <dbReference type="ChEBI" id="CHEBI:57540"/>
        <dbReference type="ChEBI" id="CHEBI:57604"/>
        <dbReference type="ChEBI" id="CHEBI:57945"/>
        <dbReference type="ChEBI" id="CHEBI:59776"/>
        <dbReference type="EC" id="1.2.1.12"/>
    </reaction>
</comment>
<comment type="pathway">
    <text evidence="1 12">Carbohydrate degradation; glycolysis; pyruvate from D-glyceraldehyde 3-phosphate: step 1/5.</text>
</comment>
<evidence type="ECO:0000256" key="9">
    <source>
        <dbReference type="PIRSR" id="PIRSR000149-3"/>
    </source>
</evidence>
<dbReference type="CDD" id="cd05214">
    <property type="entry name" value="GAPDH_I_N"/>
    <property type="match status" value="1"/>
</dbReference>
<feature type="site" description="Activates thiol group during catalysis" evidence="10">
    <location>
        <position position="173"/>
    </location>
</feature>
<keyword evidence="5 9" id="KW-0520">NAD</keyword>
<evidence type="ECO:0000256" key="6">
    <source>
        <dbReference type="ARBA" id="ARBA00023152"/>
    </source>
</evidence>
<evidence type="ECO:0000256" key="2">
    <source>
        <dbReference type="ARBA" id="ARBA00007406"/>
    </source>
</evidence>
<feature type="binding site" evidence="8">
    <location>
        <position position="176"/>
    </location>
    <ligand>
        <name>D-glyceraldehyde 3-phosphate</name>
        <dbReference type="ChEBI" id="CHEBI:59776"/>
    </ligand>
</feature>